<sequence length="543" mass="60799">MKLIFIGAAHEVTGSCYLLEACGKNILIDCGLEQGRDVFVNKPIPISDREIDAVLLTHAHMDHAGRLPLLYKEGFNGNIHSTEATKQLCEIMLLDSAHIQLFEAEWKNRKGIRKGEQPVEPLYTMEDAKGTIKTFVAHEYGERTSLFNGIEFRFADSGHLLGSASIEVWITEEGVTKKLVFSGDIGNIDQPLINDPQYIKDADYVVMESTYGTRDHGAAPDYVKELTEILQTTFDRGGNVVIPAFAVGRTQVLLYFIRQIKTENLIRGHKDFKVYVDSPLANEATEIFTENVRGYYDAQAMELVEKGINPIQFPGLITAVSAEESKAINFDKDVKVIISASGMCDAGRIRHHLKHNLWRQESTVLFVGHQSEGTLGKIIIDGAEQVKLFGETIQVNAEIKRLNGTSGHADKTGLLKWINSFEKKPALVFVTHGEEESCEAFAGVLKEEYGLNSFAPFSGDCYDLKEGVWLEQNQGIRVKRGEERAERTEKTERTEKKAAAPVYGRLLDTANRLMALIRQSEKRSGKDLARLNDMLNSMIDKWK</sequence>
<dbReference type="SMART" id="SM01027">
    <property type="entry name" value="Beta-Casp"/>
    <property type="match status" value="1"/>
</dbReference>
<gene>
    <name evidence="4" type="ORF">SAMN02745136_01025</name>
</gene>
<dbReference type="InterPro" id="IPR011108">
    <property type="entry name" value="RMMBL"/>
</dbReference>
<dbReference type="PANTHER" id="PTHR11203">
    <property type="entry name" value="CLEAVAGE AND POLYADENYLATION SPECIFICITY FACTOR FAMILY MEMBER"/>
    <property type="match status" value="1"/>
</dbReference>
<dbReference type="Pfam" id="PF07521">
    <property type="entry name" value="RMMBL"/>
    <property type="match status" value="1"/>
</dbReference>
<keyword evidence="5" id="KW-1185">Reference proteome</keyword>
<evidence type="ECO:0000256" key="1">
    <source>
        <dbReference type="ARBA" id="ARBA00022801"/>
    </source>
</evidence>
<accession>A0A1M6MII1</accession>
<feature type="domain" description="Metallo-beta-lactamase" evidence="2">
    <location>
        <begin position="13"/>
        <end position="245"/>
    </location>
</feature>
<evidence type="ECO:0000313" key="4">
    <source>
        <dbReference type="EMBL" id="SHJ83248.1"/>
    </source>
</evidence>
<dbReference type="PANTHER" id="PTHR11203:SF37">
    <property type="entry name" value="INTEGRATOR COMPLEX SUBUNIT 11"/>
    <property type="match status" value="1"/>
</dbReference>
<evidence type="ECO:0000313" key="5">
    <source>
        <dbReference type="Proteomes" id="UP000184386"/>
    </source>
</evidence>
<reference evidence="4 5" key="1">
    <citation type="submission" date="2016-11" db="EMBL/GenBank/DDBJ databases">
        <authorList>
            <person name="Jaros S."/>
            <person name="Januszkiewicz K."/>
            <person name="Wedrychowicz H."/>
        </authorList>
    </citation>
    <scope>NUCLEOTIDE SEQUENCE [LARGE SCALE GENOMIC DNA]</scope>
    <source>
        <strain evidence="4 5">DSM 15929</strain>
    </source>
</reference>
<dbReference type="GO" id="GO:0016787">
    <property type="term" value="F:hydrolase activity"/>
    <property type="evidence" value="ECO:0007669"/>
    <property type="project" value="UniProtKB-KW"/>
</dbReference>
<proteinExistence type="predicted"/>
<dbReference type="OrthoDB" id="9803916at2"/>
<dbReference type="STRING" id="1121322.SAMN02745136_01025"/>
<evidence type="ECO:0000259" key="3">
    <source>
        <dbReference type="SMART" id="SM01027"/>
    </source>
</evidence>
<dbReference type="CDD" id="cd16295">
    <property type="entry name" value="TTHA0252-CPSF-like_MBL-fold"/>
    <property type="match status" value="1"/>
</dbReference>
<organism evidence="4 5">
    <name type="scientific">Anaerocolumna jejuensis DSM 15929</name>
    <dbReference type="NCBI Taxonomy" id="1121322"/>
    <lineage>
        <taxon>Bacteria</taxon>
        <taxon>Bacillati</taxon>
        <taxon>Bacillota</taxon>
        <taxon>Clostridia</taxon>
        <taxon>Lachnospirales</taxon>
        <taxon>Lachnospiraceae</taxon>
        <taxon>Anaerocolumna</taxon>
    </lineage>
</organism>
<dbReference type="EMBL" id="FRAC01000007">
    <property type="protein sequence ID" value="SHJ83248.1"/>
    <property type="molecule type" value="Genomic_DNA"/>
</dbReference>
<dbReference type="InterPro" id="IPR036866">
    <property type="entry name" value="RibonucZ/Hydroxyglut_hydro"/>
</dbReference>
<keyword evidence="1" id="KW-0378">Hydrolase</keyword>
<dbReference type="RefSeq" id="WP_073273542.1">
    <property type="nucleotide sequence ID" value="NZ_FRAC01000007.1"/>
</dbReference>
<dbReference type="AlphaFoldDB" id="A0A1M6MII1"/>
<dbReference type="InterPro" id="IPR050698">
    <property type="entry name" value="MBL"/>
</dbReference>
<protein>
    <submittedName>
        <fullName evidence="4">Metallo-beta-lactamase family protein</fullName>
    </submittedName>
</protein>
<dbReference type="Gene3D" id="3.40.50.10890">
    <property type="match status" value="1"/>
</dbReference>
<dbReference type="Pfam" id="PF00753">
    <property type="entry name" value="Lactamase_B"/>
    <property type="match status" value="1"/>
</dbReference>
<name>A0A1M6MII1_9FIRM</name>
<dbReference type="SMART" id="SM00849">
    <property type="entry name" value="Lactamase_B"/>
    <property type="match status" value="1"/>
</dbReference>
<dbReference type="Proteomes" id="UP000184386">
    <property type="component" value="Unassembled WGS sequence"/>
</dbReference>
<dbReference type="InterPro" id="IPR001279">
    <property type="entry name" value="Metallo-B-lactamas"/>
</dbReference>
<evidence type="ECO:0000259" key="2">
    <source>
        <dbReference type="SMART" id="SM00849"/>
    </source>
</evidence>
<dbReference type="SUPFAM" id="SSF56281">
    <property type="entry name" value="Metallo-hydrolase/oxidoreductase"/>
    <property type="match status" value="1"/>
</dbReference>
<dbReference type="Pfam" id="PF10996">
    <property type="entry name" value="Beta-Casp"/>
    <property type="match status" value="1"/>
</dbReference>
<dbReference type="Gene3D" id="3.60.15.10">
    <property type="entry name" value="Ribonuclease Z/Hydroxyacylglutathione hydrolase-like"/>
    <property type="match status" value="1"/>
</dbReference>
<dbReference type="GO" id="GO:0004521">
    <property type="term" value="F:RNA endonuclease activity"/>
    <property type="evidence" value="ECO:0007669"/>
    <property type="project" value="TreeGrafter"/>
</dbReference>
<dbReference type="InterPro" id="IPR022712">
    <property type="entry name" value="Beta_Casp"/>
</dbReference>
<feature type="domain" description="Beta-Casp" evidence="3">
    <location>
        <begin position="250"/>
        <end position="379"/>
    </location>
</feature>